<dbReference type="InterPro" id="IPR036291">
    <property type="entry name" value="NAD(P)-bd_dom_sf"/>
</dbReference>
<dbReference type="InterPro" id="IPR013118">
    <property type="entry name" value="Mannitol_DH_C"/>
</dbReference>
<dbReference type="AlphaFoldDB" id="A0A7Z7NGS8"/>
<dbReference type="InterPro" id="IPR000669">
    <property type="entry name" value="Mannitol_DH"/>
</dbReference>
<dbReference type="InterPro" id="IPR050988">
    <property type="entry name" value="Mannitol_DH/Oxidoreductase"/>
</dbReference>
<dbReference type="Gene3D" id="3.40.50.720">
    <property type="entry name" value="NAD(P)-binding Rossmann-like Domain"/>
    <property type="match status" value="1"/>
</dbReference>
<evidence type="ECO:0000313" key="5">
    <source>
        <dbReference type="Proteomes" id="UP000234345"/>
    </source>
</evidence>
<feature type="domain" description="Mannitol dehydrogenase C-terminal" evidence="3">
    <location>
        <begin position="300"/>
        <end position="490"/>
    </location>
</feature>
<dbReference type="GO" id="GO:0016616">
    <property type="term" value="F:oxidoreductase activity, acting on the CH-OH group of donors, NAD or NADP as acceptor"/>
    <property type="evidence" value="ECO:0007669"/>
    <property type="project" value="TreeGrafter"/>
</dbReference>
<dbReference type="PANTHER" id="PTHR43362:SF1">
    <property type="entry name" value="MANNITOL DEHYDROGENASE 2-RELATED"/>
    <property type="match status" value="1"/>
</dbReference>
<dbReference type="Gene3D" id="1.10.1040.10">
    <property type="entry name" value="N-(1-d-carboxylethyl)-l-norvaline Dehydrogenase, domain 2"/>
    <property type="match status" value="1"/>
</dbReference>
<dbReference type="Pfam" id="PF08125">
    <property type="entry name" value="Mannitol_dh_C"/>
    <property type="match status" value="1"/>
</dbReference>
<keyword evidence="1 4" id="KW-0560">Oxidoreductase</keyword>
<dbReference type="InterPro" id="IPR008927">
    <property type="entry name" value="6-PGluconate_DH-like_C_sf"/>
</dbReference>
<evidence type="ECO:0000256" key="1">
    <source>
        <dbReference type="ARBA" id="ARBA00023002"/>
    </source>
</evidence>
<dbReference type="SUPFAM" id="SSF48179">
    <property type="entry name" value="6-phosphogluconate dehydrogenase C-terminal domain-like"/>
    <property type="match status" value="1"/>
</dbReference>
<dbReference type="InterPro" id="IPR013328">
    <property type="entry name" value="6PGD_dom2"/>
</dbReference>
<evidence type="ECO:0000259" key="3">
    <source>
        <dbReference type="Pfam" id="PF08125"/>
    </source>
</evidence>
<accession>A0A7Z7NGS8</accession>
<dbReference type="EC" id="1.-.-.-" evidence="4"/>
<name>A0A7Z7NGS8_XANCH</name>
<feature type="domain" description="Mannitol dehydrogenase N-terminal" evidence="2">
    <location>
        <begin position="49"/>
        <end position="291"/>
    </location>
</feature>
<evidence type="ECO:0000259" key="2">
    <source>
        <dbReference type="Pfam" id="PF01232"/>
    </source>
</evidence>
<evidence type="ECO:0000313" key="4">
    <source>
        <dbReference type="EMBL" id="SOO22966.1"/>
    </source>
</evidence>
<organism evidence="4 5">
    <name type="scientific">Xanthomonas campestris pv. phaseoli</name>
    <dbReference type="NCBI Taxonomy" id="317013"/>
    <lineage>
        <taxon>Bacteria</taxon>
        <taxon>Pseudomonadati</taxon>
        <taxon>Pseudomonadota</taxon>
        <taxon>Gammaproteobacteria</taxon>
        <taxon>Lysobacterales</taxon>
        <taxon>Lysobacteraceae</taxon>
        <taxon>Xanthomonas</taxon>
    </lineage>
</organism>
<gene>
    <name evidence="4" type="primary">yeiQ</name>
    <name evidence="4" type="ORF">XFF6991_180074</name>
</gene>
<proteinExistence type="predicted"/>
<sequence>MRVRRSLSSKHSYLAGDTMHAPRLSLDTLATLPPVVATPSYDLARTTIGIVHLGAGAFHRAHQAVYVDDLLAEDPSWAISAVSLHRPQVRDALRPQEGLYTLALLDEHPQLRVIGAIGEVLCAADEHAAVLARLADPAVRLVTLTITEKGYCLAGDTLDLSHPDIAHDIAHPATPHSAIGYLVAGLRQRMHNGTTPFTALSCDNLTDNGTLLQRAVVRLAAQVDPALAEWIAQHAAFPRSMVDSITPATDDALRARIHDQLGVHDAWPIQRERYSQWVIEDRFCNGRPAFERAGVTLSEDIAGYARAKLRLLNAPHSALAYLGSLLNLETVADAMRHRELAAYVQTLMRAEIAPTLQTMDGFDAQGYSDAILARFRNPAIRHLLAQIAWDGSQKIPVRLLGTIGDALATGQPIQHLCLAVAAWLHFVRRQAQHGVALTDPMNDALSARGRNATGDADHDVAAFLTLEAVFGSLPADARFCASLHAAYAALGTATPTEVTRALGSMGDV</sequence>
<dbReference type="PRINTS" id="PR00084">
    <property type="entry name" value="MTLDHDRGNASE"/>
</dbReference>
<dbReference type="PANTHER" id="PTHR43362">
    <property type="entry name" value="MANNITOL DEHYDROGENASE DSF1-RELATED"/>
    <property type="match status" value="1"/>
</dbReference>
<dbReference type="Proteomes" id="UP000234345">
    <property type="component" value="Unassembled WGS sequence"/>
</dbReference>
<dbReference type="SUPFAM" id="SSF51735">
    <property type="entry name" value="NAD(P)-binding Rossmann-fold domains"/>
    <property type="match status" value="1"/>
</dbReference>
<protein>
    <submittedName>
        <fullName evidence="4">Uncharacterized oxidoreductase YeiQ</fullName>
        <ecNumber evidence="4">1.-.-.-</ecNumber>
    </submittedName>
</protein>
<reference evidence="4 5" key="1">
    <citation type="submission" date="2017-10" db="EMBL/GenBank/DDBJ databases">
        <authorList>
            <person name="Regsiter A."/>
            <person name="William W."/>
        </authorList>
    </citation>
    <scope>NUCLEOTIDE SEQUENCE [LARGE SCALE GENOMIC DNA]</scope>
    <source>
        <strain evidence="4 5">CFBP6991</strain>
    </source>
</reference>
<dbReference type="InterPro" id="IPR013131">
    <property type="entry name" value="Mannitol_DH_N"/>
</dbReference>
<comment type="caution">
    <text evidence="4">The sequence shown here is derived from an EMBL/GenBank/DDBJ whole genome shotgun (WGS) entry which is preliminary data.</text>
</comment>
<dbReference type="Pfam" id="PF01232">
    <property type="entry name" value="Mannitol_dh"/>
    <property type="match status" value="1"/>
</dbReference>
<dbReference type="EMBL" id="OCZC01000046">
    <property type="protein sequence ID" value="SOO22966.1"/>
    <property type="molecule type" value="Genomic_DNA"/>
</dbReference>